<dbReference type="BioCyc" id="AURANTIMONAS:SI859A1_01540-MONOMER"/>
<dbReference type="InterPro" id="IPR027304">
    <property type="entry name" value="Trigger_fact/SurA_dom_sf"/>
</dbReference>
<protein>
    <submittedName>
        <fullName evidence="3">Uncharacterized protein</fullName>
    </submittedName>
</protein>
<reference evidence="3 4" key="1">
    <citation type="journal article" date="2008" name="Appl. Environ. Microbiol.">
        <title>Genomic insights into Mn(II) oxidation by the marine alphaproteobacterium Aurantimonas sp. strain SI85-9A1.</title>
        <authorList>
            <person name="Dick G.J."/>
            <person name="Podell S."/>
            <person name="Johnson H.A."/>
            <person name="Rivera-Espinoza Y."/>
            <person name="Bernier-Latmani R."/>
            <person name="McCarthy J.K."/>
            <person name="Torpey J.W."/>
            <person name="Clement B.G."/>
            <person name="Gaasterland T."/>
            <person name="Tebo B.M."/>
        </authorList>
    </citation>
    <scope>NUCLEOTIDE SEQUENCE [LARGE SCALE GENOMIC DNA]</scope>
    <source>
        <strain evidence="3 4">SI85-9A1</strain>
    </source>
</reference>
<dbReference type="SUPFAM" id="SSF109998">
    <property type="entry name" value="Triger factor/SurA peptide-binding domain-like"/>
    <property type="match status" value="1"/>
</dbReference>
<dbReference type="Gene3D" id="1.10.4030.10">
    <property type="entry name" value="Porin chaperone SurA, peptide-binding domain"/>
    <property type="match status" value="1"/>
</dbReference>
<comment type="caution">
    <text evidence="3">The sequence shown here is derived from an EMBL/GenBank/DDBJ whole genome shotgun (WGS) entry which is preliminary data.</text>
</comment>
<dbReference type="EMBL" id="AAPJ01000003">
    <property type="protein sequence ID" value="EAS50177.1"/>
    <property type="molecule type" value="Genomic_DNA"/>
</dbReference>
<evidence type="ECO:0000313" key="3">
    <source>
        <dbReference type="EMBL" id="EAS50177.1"/>
    </source>
</evidence>
<gene>
    <name evidence="3" type="ORF">SI859A1_01540</name>
</gene>
<dbReference type="Proteomes" id="UP000000321">
    <property type="component" value="Unassembled WGS sequence"/>
</dbReference>
<dbReference type="AlphaFoldDB" id="Q1YIE0"/>
<evidence type="ECO:0000313" key="4">
    <source>
        <dbReference type="Proteomes" id="UP000000321"/>
    </source>
</evidence>
<keyword evidence="4" id="KW-1185">Reference proteome</keyword>
<feature type="region of interest" description="Disordered" evidence="2">
    <location>
        <begin position="1"/>
        <end position="23"/>
    </location>
</feature>
<organism evidence="3 4">
    <name type="scientific">Aurantimonas manganoxydans (strain ATCC BAA-1229 / DSM 21871 / SI85-9A1)</name>
    <dbReference type="NCBI Taxonomy" id="287752"/>
    <lineage>
        <taxon>Bacteria</taxon>
        <taxon>Pseudomonadati</taxon>
        <taxon>Pseudomonadota</taxon>
        <taxon>Alphaproteobacteria</taxon>
        <taxon>Hyphomicrobiales</taxon>
        <taxon>Aurantimonadaceae</taxon>
        <taxon>Aurantimonas</taxon>
    </lineage>
</organism>
<evidence type="ECO:0000256" key="1">
    <source>
        <dbReference type="ARBA" id="ARBA00022729"/>
    </source>
</evidence>
<accession>Q1YIE0</accession>
<evidence type="ECO:0000256" key="2">
    <source>
        <dbReference type="SAM" id="MobiDB-lite"/>
    </source>
</evidence>
<dbReference type="PANTHER" id="PTHR47637">
    <property type="entry name" value="CHAPERONE SURA"/>
    <property type="match status" value="1"/>
</dbReference>
<keyword evidence="1" id="KW-0732">Signal</keyword>
<name>Q1YIE0_AURMS</name>
<dbReference type="Pfam" id="PF13624">
    <property type="entry name" value="SurA_N_3"/>
    <property type="match status" value="1"/>
</dbReference>
<dbReference type="HOGENOM" id="CLU_049723_0_0_5"/>
<dbReference type="InterPro" id="IPR050280">
    <property type="entry name" value="OMP_Chaperone_SurA"/>
</dbReference>
<sequence>MPCATSGRMDAMSGRTTGRRSGTRRIQGVEAVMIVGNVARRAALAFVLAGSAAATLPATTVSVQAASEIKAVVNGMPITSYQIRQRAAFLQLRRVGGNATQKATDELIDEALKKQEIGRRGIAIPDEAVDEAFGRFAAENKLTREQLGQVLSRAGFSSDGFKDYIRVQMGWGQAVQANMRSTERLSEQDVVQRMLAQGGEKPSTTEYTLQQVIFVIPDAQRSALMAQRKREAESMRSRFQSCESTYEFAKGLRDVTVRDLGRVAQPELPPRWKKDIQATSVGRTTPAQATERGVEFIAVCNTRNISDDKAAALVFQAREMEKLGEQAEPDAAYLKKLRDRAQIVRR</sequence>
<dbReference type="PANTHER" id="PTHR47637:SF1">
    <property type="entry name" value="CHAPERONE SURA"/>
    <property type="match status" value="1"/>
</dbReference>
<proteinExistence type="predicted"/>